<name>A0A510KR34_9FUSO</name>
<evidence type="ECO:0000256" key="1">
    <source>
        <dbReference type="ARBA" id="ARBA00022475"/>
    </source>
</evidence>
<reference evidence="6 7" key="1">
    <citation type="submission" date="2019-07" db="EMBL/GenBank/DDBJ databases">
        <title>Complete Genome Sequence of Leptotrichia wadei Strain JMUB3936.</title>
        <authorList>
            <person name="Watanabe S."/>
            <person name="Cui L."/>
        </authorList>
    </citation>
    <scope>NUCLEOTIDE SEQUENCE [LARGE SCALE GENOMIC DNA]</scope>
    <source>
        <strain evidence="6 7">JMUB3936</strain>
    </source>
</reference>
<dbReference type="Proteomes" id="UP000321944">
    <property type="component" value="Chromosome"/>
</dbReference>
<accession>A0A510KR34</accession>
<dbReference type="PANTHER" id="PTHR38452">
    <property type="entry name" value="UPF0756 MEMBRANE PROTEIN YEAL"/>
    <property type="match status" value="1"/>
</dbReference>
<dbReference type="OrthoDB" id="80306at2"/>
<feature type="transmembrane region" description="Helical" evidence="5">
    <location>
        <begin position="122"/>
        <end position="140"/>
    </location>
</feature>
<dbReference type="PANTHER" id="PTHR38452:SF1">
    <property type="entry name" value="UPF0756 MEMBRANE PROTEIN YEAL"/>
    <property type="match status" value="1"/>
</dbReference>
<keyword evidence="2 5" id="KW-0812">Transmembrane</keyword>
<gene>
    <name evidence="6" type="ORF">JMUB3936_0415</name>
</gene>
<proteinExistence type="inferred from homology"/>
<evidence type="ECO:0000256" key="2">
    <source>
        <dbReference type="ARBA" id="ARBA00022692"/>
    </source>
</evidence>
<evidence type="ECO:0000256" key="4">
    <source>
        <dbReference type="ARBA" id="ARBA00023136"/>
    </source>
</evidence>
<keyword evidence="3 5" id="KW-1133">Transmembrane helix</keyword>
<keyword evidence="1" id="KW-1003">Cell membrane</keyword>
<evidence type="ECO:0000313" key="6">
    <source>
        <dbReference type="EMBL" id="BBM54136.1"/>
    </source>
</evidence>
<dbReference type="GO" id="GO:0005886">
    <property type="term" value="C:plasma membrane"/>
    <property type="evidence" value="ECO:0007669"/>
    <property type="project" value="TreeGrafter"/>
</dbReference>
<evidence type="ECO:0000256" key="5">
    <source>
        <dbReference type="SAM" id="Phobius"/>
    </source>
</evidence>
<protein>
    <submittedName>
        <fullName evidence="6">Uncharacterized protein</fullName>
    </submittedName>
</protein>
<organism evidence="6 7">
    <name type="scientific">Leptotrichia wadei</name>
    <dbReference type="NCBI Taxonomy" id="157687"/>
    <lineage>
        <taxon>Bacteria</taxon>
        <taxon>Fusobacteriati</taxon>
        <taxon>Fusobacteriota</taxon>
        <taxon>Fusobacteriia</taxon>
        <taxon>Fusobacteriales</taxon>
        <taxon>Leptotrichiaceae</taxon>
        <taxon>Leptotrichia</taxon>
    </lineage>
</organism>
<evidence type="ECO:0000313" key="7">
    <source>
        <dbReference type="Proteomes" id="UP000321944"/>
    </source>
</evidence>
<keyword evidence="4 5" id="KW-0472">Membrane</keyword>
<evidence type="ECO:0000256" key="3">
    <source>
        <dbReference type="ARBA" id="ARBA00022989"/>
    </source>
</evidence>
<dbReference type="EMBL" id="AP019841">
    <property type="protein sequence ID" value="BBM54136.1"/>
    <property type="molecule type" value="Genomic_DNA"/>
</dbReference>
<dbReference type="AlphaFoldDB" id="A0A510KR34"/>
<dbReference type="HAMAP" id="MF_01874">
    <property type="entry name" value="UPF0756"/>
    <property type="match status" value="1"/>
</dbReference>
<sequence length="164" mass="17523">MESFIFLGIILLVGAITNNKSIVFATIFVLILKCLFNITEYFKIKGVNIEGIMTQFRKEGINWGVLIITIAILIPIATGEIGFSHLLSAFKSPVGWVAIISGITVSILSSKGVGLLSGQPEITVALVIGTIMGVVFFKGIAAGPVIASGITFCILKVLELFLKH</sequence>
<dbReference type="InterPro" id="IPR007382">
    <property type="entry name" value="UPF0756_TM"/>
</dbReference>
<dbReference type="Pfam" id="PF04284">
    <property type="entry name" value="DUF441"/>
    <property type="match status" value="1"/>
</dbReference>
<dbReference type="RefSeq" id="WP_010128732.1">
    <property type="nucleotide sequence ID" value="NZ_AP019841.1"/>
</dbReference>
<feature type="transmembrane region" description="Helical" evidence="5">
    <location>
        <begin position="93"/>
        <end position="110"/>
    </location>
</feature>
<feature type="transmembrane region" description="Helical" evidence="5">
    <location>
        <begin position="63"/>
        <end position="87"/>
    </location>
</feature>